<dbReference type="AlphaFoldDB" id="A0A3A4F6E4"/>
<keyword evidence="6" id="KW-1185">Reference proteome</keyword>
<dbReference type="PROSITE" id="PS50977">
    <property type="entry name" value="HTH_TETR_2"/>
    <property type="match status" value="1"/>
</dbReference>
<protein>
    <submittedName>
        <fullName evidence="5">TetR/AcrR family transcriptional regulator</fullName>
    </submittedName>
</protein>
<dbReference type="PANTHER" id="PTHR30055:SF237">
    <property type="entry name" value="TRANSCRIPTIONAL REPRESSOR MCE3R"/>
    <property type="match status" value="1"/>
</dbReference>
<evidence type="ECO:0000256" key="3">
    <source>
        <dbReference type="SAM" id="MobiDB-lite"/>
    </source>
</evidence>
<dbReference type="InterPro" id="IPR009057">
    <property type="entry name" value="Homeodomain-like_sf"/>
</dbReference>
<dbReference type="Gene3D" id="1.10.10.60">
    <property type="entry name" value="Homeodomain-like"/>
    <property type="match status" value="1"/>
</dbReference>
<dbReference type="Proteomes" id="UP000266615">
    <property type="component" value="Unassembled WGS sequence"/>
</dbReference>
<keyword evidence="1 2" id="KW-0238">DNA-binding</keyword>
<gene>
    <name evidence="5" type="ORF">D3250_08165</name>
</gene>
<proteinExistence type="predicted"/>
<name>A0A3A4F6E4_9MICC</name>
<dbReference type="OrthoDB" id="9179041at2"/>
<dbReference type="EMBL" id="QYZP01000002">
    <property type="protein sequence ID" value="RJN32050.1"/>
    <property type="molecule type" value="Genomic_DNA"/>
</dbReference>
<feature type="domain" description="HTH tetR-type" evidence="4">
    <location>
        <begin position="19"/>
        <end position="79"/>
    </location>
</feature>
<dbReference type="Gene3D" id="1.10.357.10">
    <property type="entry name" value="Tetracycline Repressor, domain 2"/>
    <property type="match status" value="1"/>
</dbReference>
<dbReference type="GO" id="GO:0003700">
    <property type="term" value="F:DNA-binding transcription factor activity"/>
    <property type="evidence" value="ECO:0007669"/>
    <property type="project" value="TreeGrafter"/>
</dbReference>
<dbReference type="SUPFAM" id="SSF48498">
    <property type="entry name" value="Tetracyclin repressor-like, C-terminal domain"/>
    <property type="match status" value="1"/>
</dbReference>
<dbReference type="InterPro" id="IPR050109">
    <property type="entry name" value="HTH-type_TetR-like_transc_reg"/>
</dbReference>
<dbReference type="SUPFAM" id="SSF46689">
    <property type="entry name" value="Homeodomain-like"/>
    <property type="match status" value="1"/>
</dbReference>
<dbReference type="Pfam" id="PF00440">
    <property type="entry name" value="TetR_N"/>
    <property type="match status" value="1"/>
</dbReference>
<reference evidence="5 6" key="1">
    <citation type="submission" date="2018-09" db="EMBL/GenBank/DDBJ databases">
        <title>Nesterenkonia natronophila sp. nov., an alkaliphilic actinobacteriume isolated from a soda lake, and emended description of the genus Nesterenkonia.</title>
        <authorList>
            <person name="Menes R.J."/>
            <person name="Iriarte A."/>
        </authorList>
    </citation>
    <scope>NUCLEOTIDE SEQUENCE [LARGE SCALE GENOMIC DNA]</scope>
    <source>
        <strain evidence="5 6">M8</strain>
    </source>
</reference>
<dbReference type="InterPro" id="IPR001647">
    <property type="entry name" value="HTH_TetR"/>
</dbReference>
<dbReference type="Pfam" id="PF17932">
    <property type="entry name" value="TetR_C_24"/>
    <property type="match status" value="1"/>
</dbReference>
<evidence type="ECO:0000256" key="1">
    <source>
        <dbReference type="ARBA" id="ARBA00023125"/>
    </source>
</evidence>
<feature type="DNA-binding region" description="H-T-H motif" evidence="2">
    <location>
        <begin position="42"/>
        <end position="61"/>
    </location>
</feature>
<organism evidence="5 6">
    <name type="scientific">Nesterenkonia natronophila</name>
    <dbReference type="NCBI Taxonomy" id="2174932"/>
    <lineage>
        <taxon>Bacteria</taxon>
        <taxon>Bacillati</taxon>
        <taxon>Actinomycetota</taxon>
        <taxon>Actinomycetes</taxon>
        <taxon>Micrococcales</taxon>
        <taxon>Micrococcaceae</taxon>
        <taxon>Nesterenkonia</taxon>
    </lineage>
</organism>
<feature type="compositionally biased region" description="Polar residues" evidence="3">
    <location>
        <begin position="1"/>
        <end position="10"/>
    </location>
</feature>
<dbReference type="PANTHER" id="PTHR30055">
    <property type="entry name" value="HTH-TYPE TRANSCRIPTIONAL REGULATOR RUTR"/>
    <property type="match status" value="1"/>
</dbReference>
<dbReference type="InterPro" id="IPR041490">
    <property type="entry name" value="KstR2_TetR_C"/>
</dbReference>
<sequence length="227" mass="25266">MASDSSGVQQKTRRQTEKEQRYRDLLEAAGRLFGTHGYASVALDDIGSAVGVSGQAIYRHFKGKQDLLGRLLLDSSYTLLEGGRRIRDTCPDVHEQVEKLIEFHVHFALESPEIIRVQEQEMSQLVDADRAAVRQMQREYIDIWGAVLQGLHADIGRIELRTRIHGVFGLINSTAHSMKHSYRRPPTREEVAESAPTLAAMAQAAINCRISGDCGEKPLSPGARCTE</sequence>
<dbReference type="InterPro" id="IPR036271">
    <property type="entry name" value="Tet_transcr_reg_TetR-rel_C_sf"/>
</dbReference>
<evidence type="ECO:0000256" key="2">
    <source>
        <dbReference type="PROSITE-ProRule" id="PRU00335"/>
    </source>
</evidence>
<feature type="region of interest" description="Disordered" evidence="3">
    <location>
        <begin position="1"/>
        <end position="20"/>
    </location>
</feature>
<dbReference type="GO" id="GO:0000976">
    <property type="term" value="F:transcription cis-regulatory region binding"/>
    <property type="evidence" value="ECO:0007669"/>
    <property type="project" value="TreeGrafter"/>
</dbReference>
<dbReference type="RefSeq" id="WP_119902839.1">
    <property type="nucleotide sequence ID" value="NZ_QYZP01000002.1"/>
</dbReference>
<comment type="caution">
    <text evidence="5">The sequence shown here is derived from an EMBL/GenBank/DDBJ whole genome shotgun (WGS) entry which is preliminary data.</text>
</comment>
<evidence type="ECO:0000313" key="6">
    <source>
        <dbReference type="Proteomes" id="UP000266615"/>
    </source>
</evidence>
<evidence type="ECO:0000259" key="4">
    <source>
        <dbReference type="PROSITE" id="PS50977"/>
    </source>
</evidence>
<dbReference type="PRINTS" id="PR00455">
    <property type="entry name" value="HTHTETR"/>
</dbReference>
<accession>A0A3A4F6E4</accession>
<evidence type="ECO:0000313" key="5">
    <source>
        <dbReference type="EMBL" id="RJN32050.1"/>
    </source>
</evidence>